<feature type="compositionally biased region" description="Polar residues" evidence="1">
    <location>
        <begin position="9"/>
        <end position="24"/>
    </location>
</feature>
<dbReference type="AlphaFoldDB" id="A0A2P2BVR9"/>
<proteinExistence type="predicted"/>
<sequence>MNNNKKCEGNNQWSGSNECVTNKANRNKKDATNNEWTSTLKNVSDSSKIYNDKK</sequence>
<name>A0A2P2BVR9_9FIRM</name>
<protein>
    <submittedName>
        <fullName evidence="2">Uncharacterized protein</fullName>
    </submittedName>
</protein>
<gene>
    <name evidence="2" type="ORF">FRIFI_1701</name>
</gene>
<dbReference type="KEGG" id="rhom:FRIFI_1701"/>
<evidence type="ECO:0000313" key="3">
    <source>
        <dbReference type="Proteomes" id="UP000245695"/>
    </source>
</evidence>
<organism evidence="2 3">
    <name type="scientific">Romboutsia hominis</name>
    <dbReference type="NCBI Taxonomy" id="1507512"/>
    <lineage>
        <taxon>Bacteria</taxon>
        <taxon>Bacillati</taxon>
        <taxon>Bacillota</taxon>
        <taxon>Clostridia</taxon>
        <taxon>Peptostreptococcales</taxon>
        <taxon>Peptostreptococcaceae</taxon>
        <taxon>Romboutsia</taxon>
    </lineage>
</organism>
<dbReference type="EMBL" id="LN650648">
    <property type="protein sequence ID" value="CEI73234.1"/>
    <property type="molecule type" value="Genomic_DNA"/>
</dbReference>
<accession>A0A2P2BVR9</accession>
<evidence type="ECO:0000256" key="1">
    <source>
        <dbReference type="SAM" id="MobiDB-lite"/>
    </source>
</evidence>
<evidence type="ECO:0000313" key="2">
    <source>
        <dbReference type="EMBL" id="CEI73234.1"/>
    </source>
</evidence>
<reference evidence="2 3" key="1">
    <citation type="submission" date="2014-09" db="EMBL/GenBank/DDBJ databases">
        <authorList>
            <person name="Hornung B.V."/>
        </authorList>
    </citation>
    <scope>NUCLEOTIDE SEQUENCE [LARGE SCALE GENOMIC DNA]</scope>
    <source>
        <strain evidence="2 3">FRIFI</strain>
    </source>
</reference>
<dbReference type="Proteomes" id="UP000245695">
    <property type="component" value="Chromosome 1"/>
</dbReference>
<dbReference type="RefSeq" id="WP_166505610.1">
    <property type="nucleotide sequence ID" value="NZ_FJTZ01000012.1"/>
</dbReference>
<feature type="region of interest" description="Disordered" evidence="1">
    <location>
        <begin position="1"/>
        <end position="36"/>
    </location>
</feature>
<keyword evidence="3" id="KW-1185">Reference proteome</keyword>